<dbReference type="PATRIC" id="fig|1178515.4.peg.3438"/>
<dbReference type="Proteomes" id="UP000076927">
    <property type="component" value="Chromosome"/>
</dbReference>
<dbReference type="STRING" id="1178515.SY83_17090"/>
<evidence type="ECO:0000256" key="3">
    <source>
        <dbReference type="ARBA" id="ARBA00023163"/>
    </source>
</evidence>
<feature type="domain" description="HTH araC/xylS-type" evidence="4">
    <location>
        <begin position="186"/>
        <end position="284"/>
    </location>
</feature>
<dbReference type="RefSeq" id="WP_068608684.1">
    <property type="nucleotide sequence ID" value="NZ_CP011388.1"/>
</dbReference>
<dbReference type="SMART" id="SM00342">
    <property type="entry name" value="HTH_ARAC"/>
    <property type="match status" value="1"/>
</dbReference>
<dbReference type="PANTHER" id="PTHR43280">
    <property type="entry name" value="ARAC-FAMILY TRANSCRIPTIONAL REGULATOR"/>
    <property type="match status" value="1"/>
</dbReference>
<dbReference type="GO" id="GO:0043565">
    <property type="term" value="F:sequence-specific DNA binding"/>
    <property type="evidence" value="ECO:0007669"/>
    <property type="project" value="InterPro"/>
</dbReference>
<evidence type="ECO:0000259" key="4">
    <source>
        <dbReference type="PROSITE" id="PS01124"/>
    </source>
</evidence>
<dbReference type="GO" id="GO:0003700">
    <property type="term" value="F:DNA-binding transcription factor activity"/>
    <property type="evidence" value="ECO:0007669"/>
    <property type="project" value="InterPro"/>
</dbReference>
<dbReference type="InterPro" id="IPR018060">
    <property type="entry name" value="HTH_AraC"/>
</dbReference>
<protein>
    <submittedName>
        <fullName evidence="5">AraC family transcriptional regulator</fullName>
    </submittedName>
</protein>
<sequence>MSGFMKEEANEFLENHYFIPSSFEKSGGAWPLRIGTNVVKTHYHIGPRTSPYYFLMFVLEGTGMFHQGGGSYPLKSGDLFCLFPQVVHEYYTDPHDTLKKIWFAFDGKQALDLLKRIGLVPHRPFLPGGANVDAIHLMQEFLQASRVRGACTDLNRMVYFLRVFDCLSNPSNNGLDAMVSSTSWLERGRDYMEIHYAEGITIQEMAAYAGVDRTTFAKKFKQIYGISPVQYLQKLRIEQSKLLLKETQYKLSEIAESVGYADLFTFSKAFKKFVGIAPLSYRKL</sequence>
<dbReference type="InterPro" id="IPR020449">
    <property type="entry name" value="Tscrpt_reg_AraC-type_HTH"/>
</dbReference>
<keyword evidence="6" id="KW-1185">Reference proteome</keyword>
<dbReference type="InterPro" id="IPR037923">
    <property type="entry name" value="HTH-like"/>
</dbReference>
<dbReference type="Pfam" id="PF12833">
    <property type="entry name" value="HTH_18"/>
    <property type="match status" value="1"/>
</dbReference>
<dbReference type="PROSITE" id="PS01124">
    <property type="entry name" value="HTH_ARAC_FAMILY_2"/>
    <property type="match status" value="1"/>
</dbReference>
<name>A0A172TKZ9_9BACL</name>
<reference evidence="5 6" key="1">
    <citation type="submission" date="2015-01" db="EMBL/GenBank/DDBJ databases">
        <title>Paenibacillus swuensis/DY6/whole genome sequencing.</title>
        <authorList>
            <person name="Kim M.K."/>
            <person name="Srinivasan S."/>
            <person name="Lee J.-J."/>
        </authorList>
    </citation>
    <scope>NUCLEOTIDE SEQUENCE [LARGE SCALE GENOMIC DNA]</scope>
    <source>
        <strain evidence="5 6">DY6</strain>
    </source>
</reference>
<organism evidence="5 6">
    <name type="scientific">Paenibacillus swuensis</name>
    <dbReference type="NCBI Taxonomy" id="1178515"/>
    <lineage>
        <taxon>Bacteria</taxon>
        <taxon>Bacillati</taxon>
        <taxon>Bacillota</taxon>
        <taxon>Bacilli</taxon>
        <taxon>Bacillales</taxon>
        <taxon>Paenibacillaceae</taxon>
        <taxon>Paenibacillus</taxon>
    </lineage>
</organism>
<evidence type="ECO:0000313" key="6">
    <source>
        <dbReference type="Proteomes" id="UP000076927"/>
    </source>
</evidence>
<keyword evidence="3" id="KW-0804">Transcription</keyword>
<dbReference type="PROSITE" id="PS00041">
    <property type="entry name" value="HTH_ARAC_FAMILY_1"/>
    <property type="match status" value="1"/>
</dbReference>
<dbReference type="InterPro" id="IPR003313">
    <property type="entry name" value="AraC-bd"/>
</dbReference>
<gene>
    <name evidence="5" type="ORF">SY83_17090</name>
</gene>
<keyword evidence="2" id="KW-0238">DNA-binding</keyword>
<dbReference type="Gene3D" id="2.60.120.280">
    <property type="entry name" value="Regulatory protein AraC"/>
    <property type="match status" value="1"/>
</dbReference>
<dbReference type="InterPro" id="IPR018062">
    <property type="entry name" value="HTH_AraC-typ_CS"/>
</dbReference>
<dbReference type="PANTHER" id="PTHR43280:SF2">
    <property type="entry name" value="HTH-TYPE TRANSCRIPTIONAL REGULATOR EXSA"/>
    <property type="match status" value="1"/>
</dbReference>
<dbReference type="KEGG" id="pswu:SY83_17090"/>
<evidence type="ECO:0000256" key="1">
    <source>
        <dbReference type="ARBA" id="ARBA00023015"/>
    </source>
</evidence>
<dbReference type="AlphaFoldDB" id="A0A172TKZ9"/>
<dbReference type="EMBL" id="CP011388">
    <property type="protein sequence ID" value="ANE47711.1"/>
    <property type="molecule type" value="Genomic_DNA"/>
</dbReference>
<evidence type="ECO:0000313" key="5">
    <source>
        <dbReference type="EMBL" id="ANE47711.1"/>
    </source>
</evidence>
<dbReference type="InterPro" id="IPR009057">
    <property type="entry name" value="Homeodomain-like_sf"/>
</dbReference>
<dbReference type="PRINTS" id="PR00032">
    <property type="entry name" value="HTHARAC"/>
</dbReference>
<evidence type="ECO:0000256" key="2">
    <source>
        <dbReference type="ARBA" id="ARBA00023125"/>
    </source>
</evidence>
<dbReference type="Gene3D" id="1.10.10.60">
    <property type="entry name" value="Homeodomain-like"/>
    <property type="match status" value="2"/>
</dbReference>
<dbReference type="Pfam" id="PF02311">
    <property type="entry name" value="AraC_binding"/>
    <property type="match status" value="1"/>
</dbReference>
<accession>A0A172TKZ9</accession>
<dbReference type="OrthoDB" id="2638442at2"/>
<keyword evidence="1" id="KW-0805">Transcription regulation</keyword>
<dbReference type="SUPFAM" id="SSF51215">
    <property type="entry name" value="Regulatory protein AraC"/>
    <property type="match status" value="1"/>
</dbReference>
<proteinExistence type="predicted"/>
<dbReference type="SUPFAM" id="SSF46689">
    <property type="entry name" value="Homeodomain-like"/>
    <property type="match status" value="2"/>
</dbReference>